<protein>
    <submittedName>
        <fullName evidence="2">Uncharacterized protein</fullName>
    </submittedName>
</protein>
<feature type="region of interest" description="Disordered" evidence="1">
    <location>
        <begin position="145"/>
        <end position="166"/>
    </location>
</feature>
<proteinExistence type="predicted"/>
<accession>A0ABP0I7K6</accession>
<gene>
    <name evidence="2" type="ORF">SCF082_LOCUS5686</name>
</gene>
<organism evidence="2 3">
    <name type="scientific">Durusdinium trenchii</name>
    <dbReference type="NCBI Taxonomy" id="1381693"/>
    <lineage>
        <taxon>Eukaryota</taxon>
        <taxon>Sar</taxon>
        <taxon>Alveolata</taxon>
        <taxon>Dinophyceae</taxon>
        <taxon>Suessiales</taxon>
        <taxon>Symbiodiniaceae</taxon>
        <taxon>Durusdinium</taxon>
    </lineage>
</organism>
<keyword evidence="3" id="KW-1185">Reference proteome</keyword>
<evidence type="ECO:0000313" key="2">
    <source>
        <dbReference type="EMBL" id="CAK8998546.1"/>
    </source>
</evidence>
<reference evidence="2 3" key="1">
    <citation type="submission" date="2024-02" db="EMBL/GenBank/DDBJ databases">
        <authorList>
            <person name="Chen Y."/>
            <person name="Shah S."/>
            <person name="Dougan E. K."/>
            <person name="Thang M."/>
            <person name="Chan C."/>
        </authorList>
    </citation>
    <scope>NUCLEOTIDE SEQUENCE [LARGE SCALE GENOMIC DNA]</scope>
</reference>
<comment type="caution">
    <text evidence="2">The sequence shown here is derived from an EMBL/GenBank/DDBJ whole genome shotgun (WGS) entry which is preliminary data.</text>
</comment>
<dbReference type="Proteomes" id="UP001642464">
    <property type="component" value="Unassembled WGS sequence"/>
</dbReference>
<name>A0ABP0I7K6_9DINO</name>
<evidence type="ECO:0000313" key="3">
    <source>
        <dbReference type="Proteomes" id="UP001642464"/>
    </source>
</evidence>
<dbReference type="EMBL" id="CAXAMM010003091">
    <property type="protein sequence ID" value="CAK8998546.1"/>
    <property type="molecule type" value="Genomic_DNA"/>
</dbReference>
<evidence type="ECO:0000256" key="1">
    <source>
        <dbReference type="SAM" id="MobiDB-lite"/>
    </source>
</evidence>
<sequence length="255" mass="28588">MRIQEFYAFAVSRHCLVAEIDLEVGQVVVRFIRRDWHNELGDQKRLLIPPPLDDNHMAIHSVRNLRFYKLTDLAVSFEGDNLNVVGTDGSKLALPLSATFDEACRHQLLMGFDQSQRHGSACWSALSLLMIETKRRQRRDKVLQIAEASSSESPSPPPPNPLSKLRRNYSEPAKLENLWDGIRRLDSEIESVFSSIRSQSDDDIEEELAKVNAYATAGPCRRAFPERFLALLVTLAVEVPVALIITGGSKDGGYG</sequence>